<dbReference type="PANTHER" id="PTHR48220">
    <property type="match status" value="1"/>
</dbReference>
<accession>A0A6A6DX78</accession>
<dbReference type="InterPro" id="IPR053102">
    <property type="entry name" value="VPS_Associated"/>
</dbReference>
<proteinExistence type="predicted"/>
<protein>
    <submittedName>
        <fullName evidence="1">Uncharacterized protein</fullName>
    </submittedName>
</protein>
<evidence type="ECO:0000313" key="2">
    <source>
        <dbReference type="Proteomes" id="UP000800200"/>
    </source>
</evidence>
<dbReference type="OrthoDB" id="188042at2759"/>
<dbReference type="PANTHER" id="PTHR48220:SF1">
    <property type="entry name" value="VACUOLAR PROTEIN SORTING-ASSOCIATED PROTEIN 62-RELATED"/>
    <property type="match status" value="1"/>
</dbReference>
<dbReference type="Proteomes" id="UP000800200">
    <property type="component" value="Unassembled WGS sequence"/>
</dbReference>
<dbReference type="InterPro" id="IPR009291">
    <property type="entry name" value="Vps62"/>
</dbReference>
<dbReference type="EMBL" id="ML994639">
    <property type="protein sequence ID" value="KAF2184194.1"/>
    <property type="molecule type" value="Genomic_DNA"/>
</dbReference>
<dbReference type="Pfam" id="PF06101">
    <property type="entry name" value="Vps62"/>
    <property type="match status" value="1"/>
</dbReference>
<organism evidence="1 2">
    <name type="scientific">Zopfia rhizophila CBS 207.26</name>
    <dbReference type="NCBI Taxonomy" id="1314779"/>
    <lineage>
        <taxon>Eukaryota</taxon>
        <taxon>Fungi</taxon>
        <taxon>Dikarya</taxon>
        <taxon>Ascomycota</taxon>
        <taxon>Pezizomycotina</taxon>
        <taxon>Dothideomycetes</taxon>
        <taxon>Dothideomycetes incertae sedis</taxon>
        <taxon>Zopfiaceae</taxon>
        <taxon>Zopfia</taxon>
    </lineage>
</organism>
<dbReference type="AlphaFoldDB" id="A0A6A6DX78"/>
<keyword evidence="2" id="KW-1185">Reference proteome</keyword>
<sequence>MTDSISPLSRRELEDAITKYAPIIRVHPNEKYQMCSVEWFLKHVTLIDTNSPATAIVHPAVDQLPQGPQQGKRYYFTLEESGKGGNIATAKAYVHAFWQKDLSYTDIQFWFFSAYNGPGTARIATKAFGAVVHSGDVDLAPLGEHVGDWEYCTIRIENRTKEMIGIILSQHGSGIRYDRKGIEKFKMVNGTHPVVYSSRNGHANFASVDDNFTETRRYGPDFAQLEFDLLNTTADGGDSLDCSQKFEIISAEWITGPDAYTIPAWVNYPYRWGPEGTSTSMSTTTVANILKAAFGPIIVPVSDSIVTQLASSIIQVFVKDDINGAGAPCGQGPWTGHYD</sequence>
<reference evidence="1" key="1">
    <citation type="journal article" date="2020" name="Stud. Mycol.">
        <title>101 Dothideomycetes genomes: a test case for predicting lifestyles and emergence of pathogens.</title>
        <authorList>
            <person name="Haridas S."/>
            <person name="Albert R."/>
            <person name="Binder M."/>
            <person name="Bloem J."/>
            <person name="Labutti K."/>
            <person name="Salamov A."/>
            <person name="Andreopoulos B."/>
            <person name="Baker S."/>
            <person name="Barry K."/>
            <person name="Bills G."/>
            <person name="Bluhm B."/>
            <person name="Cannon C."/>
            <person name="Castanera R."/>
            <person name="Culley D."/>
            <person name="Daum C."/>
            <person name="Ezra D."/>
            <person name="Gonzalez J."/>
            <person name="Henrissat B."/>
            <person name="Kuo A."/>
            <person name="Liang C."/>
            <person name="Lipzen A."/>
            <person name="Lutzoni F."/>
            <person name="Magnuson J."/>
            <person name="Mondo S."/>
            <person name="Nolan M."/>
            <person name="Ohm R."/>
            <person name="Pangilinan J."/>
            <person name="Park H.-J."/>
            <person name="Ramirez L."/>
            <person name="Alfaro M."/>
            <person name="Sun H."/>
            <person name="Tritt A."/>
            <person name="Yoshinaga Y."/>
            <person name="Zwiers L.-H."/>
            <person name="Turgeon B."/>
            <person name="Goodwin S."/>
            <person name="Spatafora J."/>
            <person name="Crous P."/>
            <person name="Grigoriev I."/>
        </authorList>
    </citation>
    <scope>NUCLEOTIDE SEQUENCE</scope>
    <source>
        <strain evidence="1">CBS 207.26</strain>
    </source>
</reference>
<evidence type="ECO:0000313" key="1">
    <source>
        <dbReference type="EMBL" id="KAF2184194.1"/>
    </source>
</evidence>
<gene>
    <name evidence="1" type="ORF">K469DRAFT_689519</name>
</gene>
<name>A0A6A6DX78_9PEZI</name>